<proteinExistence type="predicted"/>
<sequence>MQIWKFPKGELADLGCGTTSPCLIPTRCNVACSQSMLSYNKTRLGYYDT</sequence>
<name>A0A0E9S4P7_ANGAN</name>
<evidence type="ECO:0000313" key="1">
    <source>
        <dbReference type="EMBL" id="JAH36384.1"/>
    </source>
</evidence>
<reference evidence="1" key="2">
    <citation type="journal article" date="2015" name="Fish Shellfish Immunol.">
        <title>Early steps in the European eel (Anguilla anguilla)-Vibrio vulnificus interaction in the gills: Role of the RtxA13 toxin.</title>
        <authorList>
            <person name="Callol A."/>
            <person name="Pajuelo D."/>
            <person name="Ebbesson L."/>
            <person name="Teles M."/>
            <person name="MacKenzie S."/>
            <person name="Amaro C."/>
        </authorList>
    </citation>
    <scope>NUCLEOTIDE SEQUENCE</scope>
</reference>
<organism evidence="1">
    <name type="scientific">Anguilla anguilla</name>
    <name type="common">European freshwater eel</name>
    <name type="synonym">Muraena anguilla</name>
    <dbReference type="NCBI Taxonomy" id="7936"/>
    <lineage>
        <taxon>Eukaryota</taxon>
        <taxon>Metazoa</taxon>
        <taxon>Chordata</taxon>
        <taxon>Craniata</taxon>
        <taxon>Vertebrata</taxon>
        <taxon>Euteleostomi</taxon>
        <taxon>Actinopterygii</taxon>
        <taxon>Neopterygii</taxon>
        <taxon>Teleostei</taxon>
        <taxon>Anguilliformes</taxon>
        <taxon>Anguillidae</taxon>
        <taxon>Anguilla</taxon>
    </lineage>
</organism>
<protein>
    <submittedName>
        <fullName evidence="1">Uncharacterized protein</fullName>
    </submittedName>
</protein>
<accession>A0A0E9S4P7</accession>
<reference evidence="1" key="1">
    <citation type="submission" date="2014-11" db="EMBL/GenBank/DDBJ databases">
        <authorList>
            <person name="Amaro Gonzalez C."/>
        </authorList>
    </citation>
    <scope>NUCLEOTIDE SEQUENCE</scope>
</reference>
<dbReference type="EMBL" id="GBXM01072193">
    <property type="protein sequence ID" value="JAH36384.1"/>
    <property type="molecule type" value="Transcribed_RNA"/>
</dbReference>
<dbReference type="AlphaFoldDB" id="A0A0E9S4P7"/>